<feature type="compositionally biased region" description="Basic and acidic residues" evidence="3">
    <location>
        <begin position="210"/>
        <end position="224"/>
    </location>
</feature>
<dbReference type="GO" id="GO:0030096">
    <property type="term" value="C:plasma membrane-derived thylakoid photosystem II"/>
    <property type="evidence" value="ECO:0007669"/>
    <property type="project" value="TreeGrafter"/>
</dbReference>
<comment type="function">
    <text evidence="2">May be involved in photosynthetic membrane biogenesis.</text>
</comment>
<dbReference type="EMBL" id="CP113797">
    <property type="protein sequence ID" value="WAL58858.1"/>
    <property type="molecule type" value="Genomic_DNA"/>
</dbReference>
<feature type="compositionally biased region" description="Polar residues" evidence="3">
    <location>
        <begin position="227"/>
        <end position="239"/>
    </location>
</feature>
<keyword evidence="5" id="KW-1185">Reference proteome</keyword>
<dbReference type="GO" id="GO:0010207">
    <property type="term" value="P:photosystem II assembly"/>
    <property type="evidence" value="ECO:0007669"/>
    <property type="project" value="InterPro"/>
</dbReference>
<evidence type="ECO:0000313" key="5">
    <source>
        <dbReference type="Proteomes" id="UP001163152"/>
    </source>
</evidence>
<dbReference type="Pfam" id="PF11264">
    <property type="entry name" value="ThylakoidFormat"/>
    <property type="match status" value="1"/>
</dbReference>
<dbReference type="PANTHER" id="PTHR34793">
    <property type="entry name" value="PROTEIN THYLAKOID FORMATION 1, CHLOROPLASTIC"/>
    <property type="match status" value="1"/>
</dbReference>
<evidence type="ECO:0000256" key="3">
    <source>
        <dbReference type="SAM" id="MobiDB-lite"/>
    </source>
</evidence>
<protein>
    <recommendedName>
        <fullName evidence="2">Protein Thf1</fullName>
    </recommendedName>
</protein>
<dbReference type="KEGG" id="tsin:OXH18_16980"/>
<evidence type="ECO:0000256" key="1">
    <source>
        <dbReference type="ARBA" id="ARBA00023054"/>
    </source>
</evidence>
<dbReference type="RefSeq" id="WP_268608294.1">
    <property type="nucleotide sequence ID" value="NZ_CP113797.1"/>
</dbReference>
<dbReference type="PANTHER" id="PTHR34793:SF1">
    <property type="entry name" value="PROTEIN THYLAKOID FORMATION 1, CHLOROPLASTIC"/>
    <property type="match status" value="1"/>
</dbReference>
<evidence type="ECO:0000256" key="2">
    <source>
        <dbReference type="HAMAP-Rule" id="MF_01843"/>
    </source>
</evidence>
<dbReference type="HAMAP" id="MF_01843">
    <property type="entry name" value="Thf1"/>
    <property type="match status" value="1"/>
</dbReference>
<dbReference type="AlphaFoldDB" id="A0A9E8Z983"/>
<name>A0A9E8Z983_9CYAN</name>
<accession>A0A9E8Z983</accession>
<evidence type="ECO:0000313" key="4">
    <source>
        <dbReference type="EMBL" id="WAL58858.1"/>
    </source>
</evidence>
<reference evidence="4" key="1">
    <citation type="submission" date="2022-12" db="EMBL/GenBank/DDBJ databases">
        <title>Polyphasic identification of a Novel Hot-Spring Cyanobacterium Ocullathermofonsia sinensis gen nov. sp. nov. and Genomic Insights on its Adaptations to the Thermal Habitat.</title>
        <authorList>
            <person name="Daroch M."/>
            <person name="Tang J."/>
            <person name="Jiang Y."/>
        </authorList>
    </citation>
    <scope>NUCLEOTIDE SEQUENCE</scope>
    <source>
        <strain evidence="4">PKUAC-SCTA174</strain>
    </source>
</reference>
<dbReference type="Proteomes" id="UP001163152">
    <property type="component" value="Chromosome"/>
</dbReference>
<organism evidence="4 5">
    <name type="scientific">Thermocoleostomius sinensis A174</name>
    <dbReference type="NCBI Taxonomy" id="2016057"/>
    <lineage>
        <taxon>Bacteria</taxon>
        <taxon>Bacillati</taxon>
        <taxon>Cyanobacteriota</taxon>
        <taxon>Cyanophyceae</taxon>
        <taxon>Oculatellales</taxon>
        <taxon>Oculatellaceae</taxon>
        <taxon>Thermocoleostomius</taxon>
    </lineage>
</organism>
<comment type="similarity">
    <text evidence="2">Belongs to the THF1 family.</text>
</comment>
<keyword evidence="1 2" id="KW-0175">Coiled coil</keyword>
<feature type="region of interest" description="Disordered" evidence="3">
    <location>
        <begin position="209"/>
        <end position="239"/>
    </location>
</feature>
<dbReference type="InterPro" id="IPR017499">
    <property type="entry name" value="Thf1"/>
</dbReference>
<sequence>MSNVRTVSDTKRAFYTIHTRPINSIYRRVVDELMVEMHLLTVNADFRYDPIYGLGVVTAFDRFMQGYRPEQDKPSIFVALCKALEQNPEQYQQDAEALRNEAVSLSLEDFLARVKQLDTEAASGLFGQFRSIAENSSFKYSRLFAIGLYTLLETMAPDVVKEEAKRNEALQTVAESLHISADKLQKDLELYRGNLEKMAQAQQVMADILQADRKKKEERARAKDAMTTPSTQEPSEPAS</sequence>
<dbReference type="NCBIfam" id="TIGR03060">
    <property type="entry name" value="PS_II_psb29"/>
    <property type="match status" value="1"/>
</dbReference>
<proteinExistence type="inferred from homology"/>
<gene>
    <name evidence="4" type="primary">psb29</name>
    <name evidence="2" type="synonym">thf1</name>
    <name evidence="4" type="ORF">OXH18_16980</name>
</gene>